<reference evidence="3 4" key="1">
    <citation type="submission" date="2017-12" db="EMBL/GenBank/DDBJ databases">
        <title>Comparative genomics of Botrytis spp.</title>
        <authorList>
            <person name="Valero-Jimenez C.A."/>
            <person name="Tapia P."/>
            <person name="Veloso J."/>
            <person name="Silva-Moreno E."/>
            <person name="Staats M."/>
            <person name="Valdes J.H."/>
            <person name="Van Kan J.A.L."/>
        </authorList>
    </citation>
    <scope>NUCLEOTIDE SEQUENCE [LARGE SCALE GENOMIC DNA]</scope>
    <source>
        <strain evidence="3 4">MUCL11595</strain>
    </source>
</reference>
<dbReference type="OrthoDB" id="2224262at2759"/>
<accession>A0A4Z1HRL2</accession>
<feature type="region of interest" description="Disordered" evidence="1">
    <location>
        <begin position="482"/>
        <end position="503"/>
    </location>
</feature>
<evidence type="ECO:0000313" key="3">
    <source>
        <dbReference type="EMBL" id="TGO51638.1"/>
    </source>
</evidence>
<dbReference type="Proteomes" id="UP000297527">
    <property type="component" value="Unassembled WGS sequence"/>
</dbReference>
<dbReference type="GO" id="GO:0055085">
    <property type="term" value="P:transmembrane transport"/>
    <property type="evidence" value="ECO:0007669"/>
    <property type="project" value="InterPro"/>
</dbReference>
<feature type="transmembrane region" description="Helical" evidence="2">
    <location>
        <begin position="350"/>
        <end position="369"/>
    </location>
</feature>
<sequence>MTSPSTWQKFKHFISPTKQPIRAAAISQTSHPTPKKAAGRPSLNGKREPILITTKDVISKPRRNMLDIITKAAGSNWVFVTMMAIMLVWVIFGFINGTTDTWQIVMQNASSIQVYLTDILLLRQASNASNSLLTTIAELQSRNQTSERLLRQLSSCQWMETHKNPAQKLLKDDKPVETNADNILLTSGGGDISKARYMWNNTCKTVAKGLGSIWTYILYWIGIFFWVGIGPLFQFSDTWQLYVNTATAVALTFTSIFLQNIQQQQEDNLEQCLEYALRVDSEVEWRLREITNDYQPNPIFEIPAPTISWVDRSIDIFADVMGSGVGLLITLIVTIVWIAVGPILEFNDNWWLIIGTFTGLAGFIDGFVLRNVYYRDEKVAEVQFEKIVESDDRLLDLLNIPSPYQTTIKPRNFSTRASAAAGEFCASSSVSVASVGVIIEGFLLLILIQAHNIANAVRGADFQSLLKKRLLLNHYICELSENSNRSSSPYPHNPDERSIDNADFYPIDDNDNDIKISVHQIEDRV</sequence>
<comment type="caution">
    <text evidence="3">The sequence shown here is derived from an EMBL/GenBank/DDBJ whole genome shotgun (WGS) entry which is preliminary data.</text>
</comment>
<evidence type="ECO:0000256" key="2">
    <source>
        <dbReference type="SAM" id="Phobius"/>
    </source>
</evidence>
<keyword evidence="2" id="KW-0472">Membrane</keyword>
<feature type="transmembrane region" description="Helical" evidence="2">
    <location>
        <begin position="213"/>
        <end position="233"/>
    </location>
</feature>
<dbReference type="AlphaFoldDB" id="A0A4Z1HRL2"/>
<keyword evidence="2" id="KW-0812">Transmembrane</keyword>
<dbReference type="Pfam" id="PF04120">
    <property type="entry name" value="Iron_permease"/>
    <property type="match status" value="3"/>
</dbReference>
<organism evidence="3 4">
    <name type="scientific">Botryotinia convoluta</name>
    <dbReference type="NCBI Taxonomy" id="54673"/>
    <lineage>
        <taxon>Eukaryota</taxon>
        <taxon>Fungi</taxon>
        <taxon>Dikarya</taxon>
        <taxon>Ascomycota</taxon>
        <taxon>Pezizomycotina</taxon>
        <taxon>Leotiomycetes</taxon>
        <taxon>Helotiales</taxon>
        <taxon>Sclerotiniaceae</taxon>
        <taxon>Botryotinia</taxon>
    </lineage>
</organism>
<name>A0A4Z1HRL2_9HELO</name>
<evidence type="ECO:0008006" key="5">
    <source>
        <dbReference type="Google" id="ProtNLM"/>
    </source>
</evidence>
<evidence type="ECO:0000313" key="4">
    <source>
        <dbReference type="Proteomes" id="UP000297527"/>
    </source>
</evidence>
<feature type="transmembrane region" description="Helical" evidence="2">
    <location>
        <begin position="239"/>
        <end position="258"/>
    </location>
</feature>
<evidence type="ECO:0000256" key="1">
    <source>
        <dbReference type="SAM" id="MobiDB-lite"/>
    </source>
</evidence>
<dbReference type="InterPro" id="IPR007251">
    <property type="entry name" value="Iron_permease_Fet4"/>
</dbReference>
<gene>
    <name evidence="3" type="ORF">BCON_0157g00190</name>
</gene>
<protein>
    <recommendedName>
        <fullName evidence="5">Low affinity iron permease</fullName>
    </recommendedName>
</protein>
<feature type="region of interest" description="Disordered" evidence="1">
    <location>
        <begin position="25"/>
        <end position="44"/>
    </location>
</feature>
<keyword evidence="2" id="KW-1133">Transmembrane helix</keyword>
<feature type="transmembrane region" description="Helical" evidence="2">
    <location>
        <begin position="320"/>
        <end position="344"/>
    </location>
</feature>
<proteinExistence type="predicted"/>
<feature type="transmembrane region" description="Helical" evidence="2">
    <location>
        <begin position="72"/>
        <end position="95"/>
    </location>
</feature>
<keyword evidence="4" id="KW-1185">Reference proteome</keyword>
<dbReference type="EMBL" id="PQXN01000157">
    <property type="protein sequence ID" value="TGO51638.1"/>
    <property type="molecule type" value="Genomic_DNA"/>
</dbReference>